<gene>
    <name evidence="3" type="ORF">CYLTODRAFT_419492</name>
</gene>
<dbReference type="OrthoDB" id="2635672at2759"/>
<protein>
    <recommendedName>
        <fullName evidence="2">F-box domain-containing protein</fullName>
    </recommendedName>
</protein>
<dbReference type="AlphaFoldDB" id="A0A0D7BJN3"/>
<dbReference type="SUPFAM" id="SSF81383">
    <property type="entry name" value="F-box domain"/>
    <property type="match status" value="1"/>
</dbReference>
<sequence length="509" mass="57789">MGPFKLPKLGHDKSDEHEPSPSILLNLPNEILDLIVAEFDEPDIISVGRLCRRLNQVAFGHHFFKPRPRPPNPPEYFLYDPTAFYIGAYRHTQWTFDTLDAVRMALFTKPKMHCINTRFSQAFPGEVQKVANFFDTKPVLHSVFLELPYGPGPAGLTRNWKKKRDEVLPEDLVKHRKSTYRLLNSLTQIRGDPVHLGNELMIDINQGVLLDDEATEPDFPPYDGPLLTTVTMITFTYSSFLFQTPFRQWTLDSLNACRLRRLVLEDVDIGPHLERLSLIHLEEVILRSRSVTQVQFNRFLSRHPTLLDVIIFRIASVDPHSAAAREAKAAIEYGALPKTRELTMHGDYLNHWLNTPGTLAALVSCRVEGSPAPTTLQDILHSFSGRNTIHSVHLPLCAMSNTQDWSLFPKSTRAEPKLKSITRIDIGLPMGWTMTPDRLDGIVASVALFPEVKSVSVWPATKHQEWGERFRTMLKANCPKLLWTIFDFEQYACDALSGLAEDHSEGVLV</sequence>
<dbReference type="InterPro" id="IPR001810">
    <property type="entry name" value="F-box_dom"/>
</dbReference>
<organism evidence="3 4">
    <name type="scientific">Cylindrobasidium torrendii FP15055 ss-10</name>
    <dbReference type="NCBI Taxonomy" id="1314674"/>
    <lineage>
        <taxon>Eukaryota</taxon>
        <taxon>Fungi</taxon>
        <taxon>Dikarya</taxon>
        <taxon>Basidiomycota</taxon>
        <taxon>Agaricomycotina</taxon>
        <taxon>Agaricomycetes</taxon>
        <taxon>Agaricomycetidae</taxon>
        <taxon>Agaricales</taxon>
        <taxon>Marasmiineae</taxon>
        <taxon>Physalacriaceae</taxon>
        <taxon>Cylindrobasidium</taxon>
    </lineage>
</organism>
<evidence type="ECO:0000259" key="2">
    <source>
        <dbReference type="PROSITE" id="PS50181"/>
    </source>
</evidence>
<feature type="compositionally biased region" description="Basic and acidic residues" evidence="1">
    <location>
        <begin position="9"/>
        <end position="19"/>
    </location>
</feature>
<dbReference type="PROSITE" id="PS50181">
    <property type="entry name" value="FBOX"/>
    <property type="match status" value="1"/>
</dbReference>
<feature type="domain" description="F-box" evidence="2">
    <location>
        <begin position="21"/>
        <end position="67"/>
    </location>
</feature>
<dbReference type="Pfam" id="PF00646">
    <property type="entry name" value="F-box"/>
    <property type="match status" value="1"/>
</dbReference>
<proteinExistence type="predicted"/>
<evidence type="ECO:0000256" key="1">
    <source>
        <dbReference type="SAM" id="MobiDB-lite"/>
    </source>
</evidence>
<reference evidence="3 4" key="1">
    <citation type="journal article" date="2015" name="Fungal Genet. Biol.">
        <title>Evolution of novel wood decay mechanisms in Agaricales revealed by the genome sequences of Fistulina hepatica and Cylindrobasidium torrendii.</title>
        <authorList>
            <person name="Floudas D."/>
            <person name="Held B.W."/>
            <person name="Riley R."/>
            <person name="Nagy L.G."/>
            <person name="Koehler G."/>
            <person name="Ransdell A.S."/>
            <person name="Younus H."/>
            <person name="Chow J."/>
            <person name="Chiniquy J."/>
            <person name="Lipzen A."/>
            <person name="Tritt A."/>
            <person name="Sun H."/>
            <person name="Haridas S."/>
            <person name="LaButti K."/>
            <person name="Ohm R.A."/>
            <person name="Kues U."/>
            <person name="Blanchette R.A."/>
            <person name="Grigoriev I.V."/>
            <person name="Minto R.E."/>
            <person name="Hibbett D.S."/>
        </authorList>
    </citation>
    <scope>NUCLEOTIDE SEQUENCE [LARGE SCALE GENOMIC DNA]</scope>
    <source>
        <strain evidence="3 4">FP15055 ss-10</strain>
    </source>
</reference>
<dbReference type="SMART" id="SM00256">
    <property type="entry name" value="FBOX"/>
    <property type="match status" value="1"/>
</dbReference>
<dbReference type="EMBL" id="KN880464">
    <property type="protein sequence ID" value="KIY70672.1"/>
    <property type="molecule type" value="Genomic_DNA"/>
</dbReference>
<keyword evidence="4" id="KW-1185">Reference proteome</keyword>
<accession>A0A0D7BJN3</accession>
<feature type="region of interest" description="Disordered" evidence="1">
    <location>
        <begin position="1"/>
        <end position="20"/>
    </location>
</feature>
<evidence type="ECO:0000313" key="3">
    <source>
        <dbReference type="EMBL" id="KIY70672.1"/>
    </source>
</evidence>
<dbReference type="Proteomes" id="UP000054007">
    <property type="component" value="Unassembled WGS sequence"/>
</dbReference>
<dbReference type="InterPro" id="IPR036047">
    <property type="entry name" value="F-box-like_dom_sf"/>
</dbReference>
<evidence type="ECO:0000313" key="4">
    <source>
        <dbReference type="Proteomes" id="UP000054007"/>
    </source>
</evidence>
<name>A0A0D7BJN3_9AGAR</name>